<keyword evidence="2" id="KW-1185">Reference proteome</keyword>
<name>A0A1R0KGT6_9PSEU</name>
<dbReference type="EMBL" id="MQUQ01000021">
    <property type="protein sequence ID" value="OLZ44879.1"/>
    <property type="molecule type" value="Genomic_DNA"/>
</dbReference>
<sequence length="198" mass="22020">MLDDHWWETTPSGISAGTRLGRPTWEYETEDGELVAVDAATGVRLFRRIGSPEFTHVVEFTEFTTDMDLGDELFTWDGPERPIPSTARSRELLEQPYSVRAAAARQARIPRYWPGGVGTRSSSGNWITGAYQTSLMVPAGRYQVVVDQRPEDGAPFQPGEGSGHVYTWNADGLRFTLVAGIPLSEDDLNRVQESMVEI</sequence>
<reference evidence="1 2" key="1">
    <citation type="submission" date="2016-01" db="EMBL/GenBank/DDBJ databases">
        <title>Amycolatopsis coloradensis genome sequencing and assembly.</title>
        <authorList>
            <person name="Mayilraj S."/>
        </authorList>
    </citation>
    <scope>NUCLEOTIDE SEQUENCE [LARGE SCALE GENOMIC DNA]</scope>
    <source>
        <strain evidence="1 2">DSM 44225</strain>
    </source>
</reference>
<dbReference type="RefSeq" id="WP_076166757.1">
    <property type="nucleotide sequence ID" value="NZ_JBEZVB010000075.1"/>
</dbReference>
<evidence type="ECO:0000313" key="1">
    <source>
        <dbReference type="EMBL" id="OLZ44879.1"/>
    </source>
</evidence>
<protein>
    <submittedName>
        <fullName evidence="1">Uncharacterized protein</fullName>
    </submittedName>
</protein>
<dbReference type="STRING" id="76021.BS329_34490"/>
<dbReference type="Proteomes" id="UP000187486">
    <property type="component" value="Unassembled WGS sequence"/>
</dbReference>
<comment type="caution">
    <text evidence="1">The sequence shown here is derived from an EMBL/GenBank/DDBJ whole genome shotgun (WGS) entry which is preliminary data.</text>
</comment>
<accession>A0A1R0KGT6</accession>
<dbReference type="OrthoDB" id="4059031at2"/>
<proteinExistence type="predicted"/>
<organism evidence="1 2">
    <name type="scientific">Amycolatopsis coloradensis</name>
    <dbReference type="NCBI Taxonomy" id="76021"/>
    <lineage>
        <taxon>Bacteria</taxon>
        <taxon>Bacillati</taxon>
        <taxon>Actinomycetota</taxon>
        <taxon>Actinomycetes</taxon>
        <taxon>Pseudonocardiales</taxon>
        <taxon>Pseudonocardiaceae</taxon>
        <taxon>Amycolatopsis</taxon>
    </lineage>
</organism>
<evidence type="ECO:0000313" key="2">
    <source>
        <dbReference type="Proteomes" id="UP000187486"/>
    </source>
</evidence>
<gene>
    <name evidence="1" type="ORF">BS329_34490</name>
</gene>
<dbReference type="AlphaFoldDB" id="A0A1R0KGT6"/>